<feature type="region of interest" description="Disordered" evidence="1">
    <location>
        <begin position="1"/>
        <end position="20"/>
    </location>
</feature>
<evidence type="ECO:0000256" key="1">
    <source>
        <dbReference type="SAM" id="MobiDB-lite"/>
    </source>
</evidence>
<name>A0A485PFI1_LYNPA</name>
<proteinExistence type="predicted"/>
<evidence type="ECO:0000313" key="2">
    <source>
        <dbReference type="EMBL" id="VFV43088.1"/>
    </source>
</evidence>
<dbReference type="AlphaFoldDB" id="A0A485PFI1"/>
<sequence>MADKDNQRIRETDNDLQETETHAQKFVCGYSQGDHECAQTSTPSMQMRYERNSKHNVEDLQILDLNDV</sequence>
<dbReference type="Proteomes" id="UP000386466">
    <property type="component" value="Unassembled WGS sequence"/>
</dbReference>
<accession>A0A485PFI1</accession>
<gene>
    <name evidence="2" type="ORF">LYPA_23C014458</name>
</gene>
<evidence type="ECO:0000313" key="3">
    <source>
        <dbReference type="Proteomes" id="UP000386466"/>
    </source>
</evidence>
<organism evidence="2 3">
    <name type="scientific">Lynx pardinus</name>
    <name type="common">Iberian lynx</name>
    <name type="synonym">Felis pardina</name>
    <dbReference type="NCBI Taxonomy" id="191816"/>
    <lineage>
        <taxon>Eukaryota</taxon>
        <taxon>Metazoa</taxon>
        <taxon>Chordata</taxon>
        <taxon>Craniata</taxon>
        <taxon>Vertebrata</taxon>
        <taxon>Euteleostomi</taxon>
        <taxon>Mammalia</taxon>
        <taxon>Eutheria</taxon>
        <taxon>Laurasiatheria</taxon>
        <taxon>Carnivora</taxon>
        <taxon>Feliformia</taxon>
        <taxon>Felidae</taxon>
        <taxon>Felinae</taxon>
        <taxon>Lynx</taxon>
    </lineage>
</organism>
<dbReference type="EMBL" id="CAAGRJ010033234">
    <property type="protein sequence ID" value="VFV43088.1"/>
    <property type="molecule type" value="Genomic_DNA"/>
</dbReference>
<protein>
    <submittedName>
        <fullName evidence="2">Uncharacterized protein</fullName>
    </submittedName>
</protein>
<reference evidence="2 3" key="1">
    <citation type="submission" date="2019-01" db="EMBL/GenBank/DDBJ databases">
        <authorList>
            <person name="Alioto T."/>
            <person name="Alioto T."/>
        </authorList>
    </citation>
    <scope>NUCLEOTIDE SEQUENCE [LARGE SCALE GENOMIC DNA]</scope>
</reference>
<keyword evidence="3" id="KW-1185">Reference proteome</keyword>